<evidence type="ECO:0000313" key="1">
    <source>
        <dbReference type="EMBL" id="MBF1712354.1"/>
    </source>
</evidence>
<dbReference type="AlphaFoldDB" id="A0A930WE72"/>
<organism evidence="1 2">
    <name type="scientific">Streptococcus intermedius</name>
    <dbReference type="NCBI Taxonomy" id="1338"/>
    <lineage>
        <taxon>Bacteria</taxon>
        <taxon>Bacillati</taxon>
        <taxon>Bacillota</taxon>
        <taxon>Bacilli</taxon>
        <taxon>Lactobacillales</taxon>
        <taxon>Streptococcaceae</taxon>
        <taxon>Streptococcus</taxon>
        <taxon>Streptococcus anginosus group</taxon>
    </lineage>
</organism>
<name>A0A930WE72_STRIT</name>
<reference evidence="1" key="1">
    <citation type="submission" date="2020-04" db="EMBL/GenBank/DDBJ databases">
        <title>Deep metagenomics examines the oral microbiome during advanced dental caries in children, revealing novel taxa and co-occurrences with host molecules.</title>
        <authorList>
            <person name="Baker J.L."/>
            <person name="Morton J.T."/>
            <person name="Dinis M."/>
            <person name="Alvarez R."/>
            <person name="Tran N.C."/>
            <person name="Knight R."/>
            <person name="Edlund A."/>
        </authorList>
    </citation>
    <scope>NUCLEOTIDE SEQUENCE</scope>
    <source>
        <strain evidence="1">JCVI_23_bin.22</strain>
    </source>
</reference>
<evidence type="ECO:0000313" key="2">
    <source>
        <dbReference type="Proteomes" id="UP000721045"/>
    </source>
</evidence>
<gene>
    <name evidence="1" type="ORF">HXO88_01235</name>
</gene>
<protein>
    <submittedName>
        <fullName evidence="1">Uncharacterized protein</fullName>
    </submittedName>
</protein>
<proteinExistence type="predicted"/>
<comment type="caution">
    <text evidence="1">The sequence shown here is derived from an EMBL/GenBank/DDBJ whole genome shotgun (WGS) entry which is preliminary data.</text>
</comment>
<sequence length="98" mass="11058">MSVMDEMANFFSGVTDSYVRIEKELERAIVKGVFSPVKQWERSNMKRSKDVDIKLESGVTKQSIRSIGGELDSAMKGAYSKKVISTIEDEAKKYDKLS</sequence>
<dbReference type="EMBL" id="JABZYP010000003">
    <property type="protein sequence ID" value="MBF1712354.1"/>
    <property type="molecule type" value="Genomic_DNA"/>
</dbReference>
<accession>A0A930WE72</accession>
<dbReference type="Proteomes" id="UP000721045">
    <property type="component" value="Unassembled WGS sequence"/>
</dbReference>